<protein>
    <recommendedName>
        <fullName evidence="7">Grh/CP2 DB domain-containing protein</fullName>
    </recommendedName>
</protein>
<comment type="subcellular location">
    <subcellularLocation>
        <location evidence="1">Nucleus</location>
    </subcellularLocation>
</comment>
<evidence type="ECO:0000313" key="8">
    <source>
        <dbReference type="EMBL" id="CDS07221.1"/>
    </source>
</evidence>
<dbReference type="AlphaFoldDB" id="A0A077WHI0"/>
<feature type="region of interest" description="Disordered" evidence="6">
    <location>
        <begin position="71"/>
        <end position="117"/>
    </location>
</feature>
<feature type="domain" description="Grh/CP2 DB" evidence="7">
    <location>
        <begin position="123"/>
        <end position="350"/>
    </location>
</feature>
<dbReference type="GO" id="GO:0001228">
    <property type="term" value="F:DNA-binding transcription activator activity, RNA polymerase II-specific"/>
    <property type="evidence" value="ECO:0007669"/>
    <property type="project" value="TreeGrafter"/>
</dbReference>
<dbReference type="InterPro" id="IPR057520">
    <property type="entry name" value="GRHL1/CP2_C"/>
</dbReference>
<dbReference type="PROSITE" id="PS51968">
    <property type="entry name" value="GRH_CP2_DB"/>
    <property type="match status" value="1"/>
</dbReference>
<feature type="region of interest" description="Disordered" evidence="6">
    <location>
        <begin position="1"/>
        <end position="50"/>
    </location>
</feature>
<organism evidence="8">
    <name type="scientific">Lichtheimia ramosa</name>
    <dbReference type="NCBI Taxonomy" id="688394"/>
    <lineage>
        <taxon>Eukaryota</taxon>
        <taxon>Fungi</taxon>
        <taxon>Fungi incertae sedis</taxon>
        <taxon>Mucoromycota</taxon>
        <taxon>Mucoromycotina</taxon>
        <taxon>Mucoromycetes</taxon>
        <taxon>Mucorales</taxon>
        <taxon>Lichtheimiaceae</taxon>
        <taxon>Lichtheimia</taxon>
    </lineage>
</organism>
<dbReference type="Pfam" id="PF04516">
    <property type="entry name" value="CP2"/>
    <property type="match status" value="1"/>
</dbReference>
<evidence type="ECO:0000256" key="1">
    <source>
        <dbReference type="ARBA" id="ARBA00004123"/>
    </source>
</evidence>
<evidence type="ECO:0000256" key="4">
    <source>
        <dbReference type="ARBA" id="ARBA00023163"/>
    </source>
</evidence>
<evidence type="ECO:0000259" key="7">
    <source>
        <dbReference type="PROSITE" id="PS51968"/>
    </source>
</evidence>
<dbReference type="InterPro" id="IPR007604">
    <property type="entry name" value="CP2"/>
</dbReference>
<dbReference type="InterPro" id="IPR040167">
    <property type="entry name" value="TF_CP2-like"/>
</dbReference>
<keyword evidence="2" id="KW-0805">Transcription regulation</keyword>
<sequence>MNQYHPYPSPTASSTSSSSSSFGPIPPPPNFRYTTESPSFSRQLHSSPLSTKHSYIATSSPLFFPSPTSSPLIPYNMEQQQHPPPQPYSYSSPRSHISSTSNMSVVPSPPSSCPSSSAAPFSNNMRYEVILEAPTAAAQKSEDLPLTYLNKGQMYGLSISDAEEYDGDLSTTVSIMFHDESHRKVAVDFWKFWLSQQKDPDNARAIDIDTTHSNGVYNIECPYFDGITFRWNGKAGVSINIRFNFLSTDFSRIKGVKGIPLRLHVATQAVGESTPSLERCYCQIKLFRDKGAERKNKDDARHIEKQLEKLRGKNGEPHPMWLGYLQTQPYTVLCAFATSSPPQPTPPHHLLQQQYHDPYRRFNEHAVFPPSSSLPMTPTQGVGVKRPYEMTPGGMPSSSQPYYMPPTVADMDPSYVPQQRRRTAKLCLFAKLPNEHLHRAIYLEDLTVEDLKDKLASKMGLEDSSQVKQVVRKVAGKEDVVVQIDDTVVSDMPEELVLQVESKSNDDDNTLMLMLMY</sequence>
<evidence type="ECO:0000256" key="5">
    <source>
        <dbReference type="ARBA" id="ARBA00023242"/>
    </source>
</evidence>
<dbReference type="EMBL" id="LK023323">
    <property type="protein sequence ID" value="CDS07221.1"/>
    <property type="molecule type" value="Genomic_DNA"/>
</dbReference>
<keyword evidence="3" id="KW-0238">DNA-binding</keyword>
<dbReference type="PANTHER" id="PTHR11037:SF20">
    <property type="entry name" value="PROTEIN GRAINYHEAD"/>
    <property type="match status" value="1"/>
</dbReference>
<feature type="compositionally biased region" description="Low complexity" evidence="6">
    <location>
        <begin position="10"/>
        <end position="23"/>
    </location>
</feature>
<feature type="compositionally biased region" description="Low complexity" evidence="6">
    <location>
        <begin position="88"/>
        <end position="106"/>
    </location>
</feature>
<proteinExistence type="predicted"/>
<reference evidence="8" key="1">
    <citation type="journal article" date="2014" name="Genome Announc.">
        <title>De novo whole-genome sequence and genome annotation of Lichtheimia ramosa.</title>
        <authorList>
            <person name="Linde J."/>
            <person name="Schwartze V."/>
            <person name="Binder U."/>
            <person name="Lass-Florl C."/>
            <person name="Voigt K."/>
            <person name="Horn F."/>
        </authorList>
    </citation>
    <scope>NUCLEOTIDE SEQUENCE</scope>
    <source>
        <strain evidence="8">JMRC FSU:6197</strain>
    </source>
</reference>
<dbReference type="OrthoDB" id="7680836at2759"/>
<dbReference type="PANTHER" id="PTHR11037">
    <property type="entry name" value="TRANSCRIPTION FACTOR CP2"/>
    <property type="match status" value="1"/>
</dbReference>
<feature type="compositionally biased region" description="Polar residues" evidence="6">
    <location>
        <begin position="32"/>
        <end position="50"/>
    </location>
</feature>
<keyword evidence="5" id="KW-0539">Nucleus</keyword>
<evidence type="ECO:0000256" key="2">
    <source>
        <dbReference type="ARBA" id="ARBA00023015"/>
    </source>
</evidence>
<name>A0A077WHI0_9FUNG</name>
<evidence type="ECO:0000256" key="6">
    <source>
        <dbReference type="SAM" id="MobiDB-lite"/>
    </source>
</evidence>
<dbReference type="Pfam" id="PF25416">
    <property type="entry name" value="GRHL1_C"/>
    <property type="match status" value="1"/>
</dbReference>
<keyword evidence="4" id="KW-0804">Transcription</keyword>
<accession>A0A077WHI0</accession>
<dbReference type="GO" id="GO:0000978">
    <property type="term" value="F:RNA polymerase II cis-regulatory region sequence-specific DNA binding"/>
    <property type="evidence" value="ECO:0007669"/>
    <property type="project" value="TreeGrafter"/>
</dbReference>
<gene>
    <name evidence="8" type="ORF">LRAMOSA09744</name>
</gene>
<dbReference type="GO" id="GO:0005634">
    <property type="term" value="C:nucleus"/>
    <property type="evidence" value="ECO:0007669"/>
    <property type="project" value="UniProtKB-SubCell"/>
</dbReference>
<evidence type="ECO:0000256" key="3">
    <source>
        <dbReference type="ARBA" id="ARBA00023125"/>
    </source>
</evidence>